<accession>A0A518CQ81</accession>
<organism evidence="1 2">
    <name type="scientific">Polystyrenella longa</name>
    <dbReference type="NCBI Taxonomy" id="2528007"/>
    <lineage>
        <taxon>Bacteria</taxon>
        <taxon>Pseudomonadati</taxon>
        <taxon>Planctomycetota</taxon>
        <taxon>Planctomycetia</taxon>
        <taxon>Planctomycetales</taxon>
        <taxon>Planctomycetaceae</taxon>
        <taxon>Polystyrenella</taxon>
    </lineage>
</organism>
<dbReference type="Gene3D" id="1.10.390.20">
    <property type="match status" value="1"/>
</dbReference>
<evidence type="ECO:0000313" key="2">
    <source>
        <dbReference type="Proteomes" id="UP000317178"/>
    </source>
</evidence>
<evidence type="ECO:0008006" key="3">
    <source>
        <dbReference type="Google" id="ProtNLM"/>
    </source>
</evidence>
<evidence type="ECO:0000313" key="1">
    <source>
        <dbReference type="EMBL" id="QDU81379.1"/>
    </source>
</evidence>
<name>A0A518CQ81_9PLAN</name>
<dbReference type="Proteomes" id="UP000317178">
    <property type="component" value="Chromosome"/>
</dbReference>
<dbReference type="KEGG" id="plon:Pla110_31200"/>
<dbReference type="EMBL" id="CP036281">
    <property type="protein sequence ID" value="QDU81379.1"/>
    <property type="molecule type" value="Genomic_DNA"/>
</dbReference>
<dbReference type="AlphaFoldDB" id="A0A518CQ81"/>
<proteinExistence type="predicted"/>
<protein>
    <recommendedName>
        <fullName evidence="3">DUF1570 domain-containing protein</fullName>
    </recommendedName>
</protein>
<keyword evidence="2" id="KW-1185">Reference proteome</keyword>
<reference evidence="1 2" key="1">
    <citation type="submission" date="2019-02" db="EMBL/GenBank/DDBJ databases">
        <title>Deep-cultivation of Planctomycetes and their phenomic and genomic characterization uncovers novel biology.</title>
        <authorList>
            <person name="Wiegand S."/>
            <person name="Jogler M."/>
            <person name="Boedeker C."/>
            <person name="Pinto D."/>
            <person name="Vollmers J."/>
            <person name="Rivas-Marin E."/>
            <person name="Kohn T."/>
            <person name="Peeters S.H."/>
            <person name="Heuer A."/>
            <person name="Rast P."/>
            <person name="Oberbeckmann S."/>
            <person name="Bunk B."/>
            <person name="Jeske O."/>
            <person name="Meyerdierks A."/>
            <person name="Storesund J.E."/>
            <person name="Kallscheuer N."/>
            <person name="Luecker S."/>
            <person name="Lage O.M."/>
            <person name="Pohl T."/>
            <person name="Merkel B.J."/>
            <person name="Hornburger P."/>
            <person name="Mueller R.-W."/>
            <person name="Bruemmer F."/>
            <person name="Labrenz M."/>
            <person name="Spormann A.M."/>
            <person name="Op den Camp H."/>
            <person name="Overmann J."/>
            <person name="Amann R."/>
            <person name="Jetten M.S.M."/>
            <person name="Mascher T."/>
            <person name="Medema M.H."/>
            <person name="Devos D.P."/>
            <person name="Kaster A.-K."/>
            <person name="Ovreas L."/>
            <person name="Rohde M."/>
            <person name="Galperin M.Y."/>
            <person name="Jogler C."/>
        </authorList>
    </citation>
    <scope>NUCLEOTIDE SEQUENCE [LARGE SCALE GENOMIC DNA]</scope>
    <source>
        <strain evidence="1 2">Pla110</strain>
    </source>
</reference>
<sequence length="325" mass="38154">MVYPQLNLRDQSSHLLWTIEFTRTRMSLLNPFRSPRCVPNFLYAFMRSGAKVLACLLICSLLTGCLWSAKNQTAGLPAQYRVKTGQLLLLSDFKLKESHPLVDELQMLRAEVNETLELPYQKTPITVYLFEDEATYQKYLAKHHPELPHRRAYFVQQGTEFAVYTFWGEQIQEDLMHEYTHGLLHSNLHGLPLWLDEGLAEYFEVDRKTEGRLHPQYTHQLNRQIAEGWQPDIKRLEQITEFSDLKLADYRESWGWVHFMLHDSPESKQVLLDYLHGFQTENQKWSPSLPLSDSLAKMNPAYKERLQKYLAVLPDEYGEEQHAAR</sequence>
<gene>
    <name evidence="1" type="ORF">Pla110_31200</name>
</gene>